<dbReference type="GO" id="GO:0003677">
    <property type="term" value="F:DNA binding"/>
    <property type="evidence" value="ECO:0007669"/>
    <property type="project" value="InterPro"/>
</dbReference>
<evidence type="ECO:0000256" key="1">
    <source>
        <dbReference type="ARBA" id="ARBA00010641"/>
    </source>
</evidence>
<dbReference type="NCBIfam" id="TIGR02937">
    <property type="entry name" value="sigma70-ECF"/>
    <property type="match status" value="1"/>
</dbReference>
<dbReference type="InterPro" id="IPR039425">
    <property type="entry name" value="RNA_pol_sigma-70-like"/>
</dbReference>
<dbReference type="Pfam" id="PF04542">
    <property type="entry name" value="Sigma70_r2"/>
    <property type="match status" value="1"/>
</dbReference>
<dbReference type="PANTHER" id="PTHR43133">
    <property type="entry name" value="RNA POLYMERASE ECF-TYPE SIGMA FACTO"/>
    <property type="match status" value="1"/>
</dbReference>
<name>A0A644ZJ68_9ZZZZ</name>
<keyword evidence="3" id="KW-0731">Sigma factor</keyword>
<dbReference type="GO" id="GO:0016987">
    <property type="term" value="F:sigma factor activity"/>
    <property type="evidence" value="ECO:0007669"/>
    <property type="project" value="UniProtKB-KW"/>
</dbReference>
<dbReference type="InterPro" id="IPR014284">
    <property type="entry name" value="RNA_pol_sigma-70_dom"/>
</dbReference>
<sequence>MTEAQAIQRLKKGDIGGMEELVVLHQQNALRVACLITRDEEMAKDAVQETFLRIYQRIRYFDESKPFEPYLLRSVVNTAINLAEKRSKEVGLEEDLPPVDMQLLFLRATSTEDLVEYRQLKQEILDGISRLAPRERAVIIERYYLDLSEKEMAEKHDVAPGTVKWLLNVARKKLRTFMGKESDPS</sequence>
<protein>
    <submittedName>
        <fullName evidence="7">ECF RNA polymerase sigma factor SigW</fullName>
    </submittedName>
</protein>
<gene>
    <name evidence="7" type="primary">sigW_65</name>
    <name evidence="7" type="ORF">SDC9_87425</name>
</gene>
<dbReference type="SUPFAM" id="SSF88659">
    <property type="entry name" value="Sigma3 and sigma4 domains of RNA polymerase sigma factors"/>
    <property type="match status" value="1"/>
</dbReference>
<dbReference type="CDD" id="cd06171">
    <property type="entry name" value="Sigma70_r4"/>
    <property type="match status" value="1"/>
</dbReference>
<accession>A0A644ZJ68</accession>
<keyword evidence="2" id="KW-0805">Transcription regulation</keyword>
<evidence type="ECO:0000259" key="5">
    <source>
        <dbReference type="Pfam" id="PF04542"/>
    </source>
</evidence>
<dbReference type="InterPro" id="IPR013249">
    <property type="entry name" value="RNA_pol_sigma70_r4_t2"/>
</dbReference>
<dbReference type="SUPFAM" id="SSF88946">
    <property type="entry name" value="Sigma2 domain of RNA polymerase sigma factors"/>
    <property type="match status" value="1"/>
</dbReference>
<dbReference type="EMBL" id="VSSQ01009124">
    <property type="protein sequence ID" value="MPM40777.1"/>
    <property type="molecule type" value="Genomic_DNA"/>
</dbReference>
<proteinExistence type="inferred from homology"/>
<comment type="similarity">
    <text evidence="1">Belongs to the sigma-70 factor family. ECF subfamily.</text>
</comment>
<evidence type="ECO:0000256" key="2">
    <source>
        <dbReference type="ARBA" id="ARBA00023015"/>
    </source>
</evidence>
<dbReference type="InterPro" id="IPR007627">
    <property type="entry name" value="RNA_pol_sigma70_r2"/>
</dbReference>
<feature type="domain" description="RNA polymerase sigma-70 region 2" evidence="5">
    <location>
        <begin position="22"/>
        <end position="88"/>
    </location>
</feature>
<evidence type="ECO:0000256" key="3">
    <source>
        <dbReference type="ARBA" id="ARBA00023082"/>
    </source>
</evidence>
<organism evidence="7">
    <name type="scientific">bioreactor metagenome</name>
    <dbReference type="NCBI Taxonomy" id="1076179"/>
    <lineage>
        <taxon>unclassified sequences</taxon>
        <taxon>metagenomes</taxon>
        <taxon>ecological metagenomes</taxon>
    </lineage>
</organism>
<dbReference type="Gene3D" id="1.10.1740.10">
    <property type="match status" value="1"/>
</dbReference>
<evidence type="ECO:0000313" key="7">
    <source>
        <dbReference type="EMBL" id="MPM40777.1"/>
    </source>
</evidence>
<dbReference type="InterPro" id="IPR036388">
    <property type="entry name" value="WH-like_DNA-bd_sf"/>
</dbReference>
<evidence type="ECO:0000256" key="4">
    <source>
        <dbReference type="ARBA" id="ARBA00023163"/>
    </source>
</evidence>
<keyword evidence="4" id="KW-0804">Transcription</keyword>
<dbReference type="Gene3D" id="1.10.10.10">
    <property type="entry name" value="Winged helix-like DNA-binding domain superfamily/Winged helix DNA-binding domain"/>
    <property type="match status" value="1"/>
</dbReference>
<evidence type="ECO:0000259" key="6">
    <source>
        <dbReference type="Pfam" id="PF08281"/>
    </source>
</evidence>
<dbReference type="Pfam" id="PF08281">
    <property type="entry name" value="Sigma70_r4_2"/>
    <property type="match status" value="1"/>
</dbReference>
<dbReference type="PANTHER" id="PTHR43133:SF51">
    <property type="entry name" value="RNA POLYMERASE SIGMA FACTOR"/>
    <property type="match status" value="1"/>
</dbReference>
<dbReference type="InterPro" id="IPR013324">
    <property type="entry name" value="RNA_pol_sigma_r3/r4-like"/>
</dbReference>
<dbReference type="GO" id="GO:0006352">
    <property type="term" value="P:DNA-templated transcription initiation"/>
    <property type="evidence" value="ECO:0007669"/>
    <property type="project" value="InterPro"/>
</dbReference>
<dbReference type="AlphaFoldDB" id="A0A644ZJ68"/>
<feature type="domain" description="RNA polymerase sigma factor 70 region 4 type 2" evidence="6">
    <location>
        <begin position="122"/>
        <end position="174"/>
    </location>
</feature>
<dbReference type="InterPro" id="IPR013325">
    <property type="entry name" value="RNA_pol_sigma_r2"/>
</dbReference>
<reference evidence="7" key="1">
    <citation type="submission" date="2019-08" db="EMBL/GenBank/DDBJ databases">
        <authorList>
            <person name="Kucharzyk K."/>
            <person name="Murdoch R.W."/>
            <person name="Higgins S."/>
            <person name="Loffler F."/>
        </authorList>
    </citation>
    <scope>NUCLEOTIDE SEQUENCE</scope>
</reference>
<comment type="caution">
    <text evidence="7">The sequence shown here is derived from an EMBL/GenBank/DDBJ whole genome shotgun (WGS) entry which is preliminary data.</text>
</comment>